<dbReference type="SUPFAM" id="SSF46689">
    <property type="entry name" value="Homeodomain-like"/>
    <property type="match status" value="1"/>
</dbReference>
<feature type="region of interest" description="Disordered" evidence="1">
    <location>
        <begin position="276"/>
        <end position="297"/>
    </location>
</feature>
<dbReference type="InterPro" id="IPR012337">
    <property type="entry name" value="RNaseH-like_sf"/>
</dbReference>
<dbReference type="Gene3D" id="3.30.420.10">
    <property type="entry name" value="Ribonuclease H-like superfamily/Ribonuclease H"/>
    <property type="match status" value="1"/>
</dbReference>
<feature type="domain" description="Integrase catalytic" evidence="2">
    <location>
        <begin position="133"/>
        <end position="290"/>
    </location>
</feature>
<dbReference type="InterPro" id="IPR009057">
    <property type="entry name" value="Homeodomain-like_sf"/>
</dbReference>
<dbReference type="SUPFAM" id="SSF53098">
    <property type="entry name" value="Ribonuclease H-like"/>
    <property type="match status" value="1"/>
</dbReference>
<sequence length="297" mass="35375">MDMTTHTLITIAWELHEQGLPKTHIAQRLGKHRETIILWIQGIEHYGLLGFLERYDHAKKVPRVHRQVDPILKRWIWEIREREYDCCGQKIAYFLEEEHRVSLSVPKIYEILKEKLIIKNRWNKNVVRGPVPTASHPQEVIQMDPIDFGDLFAFTAVEISSKEADILITPALTGSFEYQFLKQCMERRLHTHVSLIQTDGGPEFKEEFQDHVRDYCDLHRISRPYRKNEQSYIESFNRTVRKECLGWIKYHHDQLPICTTMVESFLDRYHYHRPHMGNNMQPPLSRKETDCRISTEN</sequence>
<dbReference type="Pfam" id="PF13683">
    <property type="entry name" value="rve_3"/>
    <property type="match status" value="1"/>
</dbReference>
<dbReference type="InterPro" id="IPR001584">
    <property type="entry name" value="Integrase_cat-core"/>
</dbReference>
<dbReference type="GO" id="GO:0015074">
    <property type="term" value="P:DNA integration"/>
    <property type="evidence" value="ECO:0007669"/>
    <property type="project" value="InterPro"/>
</dbReference>
<dbReference type="Proteomes" id="UP000034617">
    <property type="component" value="Unassembled WGS sequence"/>
</dbReference>
<evidence type="ECO:0000256" key="1">
    <source>
        <dbReference type="SAM" id="MobiDB-lite"/>
    </source>
</evidence>
<dbReference type="GO" id="GO:0003676">
    <property type="term" value="F:nucleic acid binding"/>
    <property type="evidence" value="ECO:0007669"/>
    <property type="project" value="InterPro"/>
</dbReference>
<proteinExistence type="predicted"/>
<reference evidence="3 4" key="1">
    <citation type="journal article" date="2015" name="Nature">
        <title>rRNA introns, odd ribosomes, and small enigmatic genomes across a large radiation of phyla.</title>
        <authorList>
            <person name="Brown C.T."/>
            <person name="Hug L.A."/>
            <person name="Thomas B.C."/>
            <person name="Sharon I."/>
            <person name="Castelle C.J."/>
            <person name="Singh A."/>
            <person name="Wilkins M.J."/>
            <person name="Williams K.H."/>
            <person name="Banfield J.F."/>
        </authorList>
    </citation>
    <scope>NUCLEOTIDE SEQUENCE [LARGE SCALE GENOMIC DNA]</scope>
</reference>
<evidence type="ECO:0000313" key="4">
    <source>
        <dbReference type="Proteomes" id="UP000034617"/>
    </source>
</evidence>
<comment type="caution">
    <text evidence="3">The sequence shown here is derived from an EMBL/GenBank/DDBJ whole genome shotgun (WGS) entry which is preliminary data.</text>
</comment>
<organism evidence="3 4">
    <name type="scientific">Candidatus Gottesmanbacteria bacterium GW2011_GWB1_44_11c</name>
    <dbReference type="NCBI Taxonomy" id="1618447"/>
    <lineage>
        <taxon>Bacteria</taxon>
        <taxon>Candidatus Gottesmaniibacteriota</taxon>
    </lineage>
</organism>
<name>A0A0G1ITN6_9BACT</name>
<evidence type="ECO:0000313" key="3">
    <source>
        <dbReference type="EMBL" id="KKT35162.1"/>
    </source>
</evidence>
<gene>
    <name evidence="3" type="ORF">UW22_C0058G0008</name>
</gene>
<dbReference type="EMBL" id="LCHM01000058">
    <property type="protein sequence ID" value="KKT35162.1"/>
    <property type="molecule type" value="Genomic_DNA"/>
</dbReference>
<dbReference type="InterPro" id="IPR036397">
    <property type="entry name" value="RNaseH_sf"/>
</dbReference>
<evidence type="ECO:0000259" key="2">
    <source>
        <dbReference type="PROSITE" id="PS50994"/>
    </source>
</evidence>
<protein>
    <recommendedName>
        <fullName evidence="2">Integrase catalytic domain-containing protein</fullName>
    </recommendedName>
</protein>
<dbReference type="AlphaFoldDB" id="A0A0G1ITN6"/>
<dbReference type="PROSITE" id="PS50994">
    <property type="entry name" value="INTEGRASE"/>
    <property type="match status" value="1"/>
</dbReference>
<feature type="compositionally biased region" description="Basic and acidic residues" evidence="1">
    <location>
        <begin position="285"/>
        <end position="297"/>
    </location>
</feature>
<accession>A0A0G1ITN6</accession>